<evidence type="ECO:0000313" key="10">
    <source>
        <dbReference type="EMBL" id="OGL81739.1"/>
    </source>
</evidence>
<feature type="transmembrane region" description="Helical" evidence="7">
    <location>
        <begin position="20"/>
        <end position="42"/>
    </location>
</feature>
<feature type="active site" evidence="6">
    <location>
        <position position="95"/>
    </location>
</feature>
<dbReference type="InterPro" id="IPR000223">
    <property type="entry name" value="Pept_S26A_signal_pept_1"/>
</dbReference>
<dbReference type="Proteomes" id="UP000176846">
    <property type="component" value="Unassembled WGS sequence"/>
</dbReference>
<evidence type="ECO:0000256" key="8">
    <source>
        <dbReference type="RuleBase" id="RU362042"/>
    </source>
</evidence>
<accession>A0A1F7UU08</accession>
<dbReference type="GO" id="GO:0006465">
    <property type="term" value="P:signal peptide processing"/>
    <property type="evidence" value="ECO:0007669"/>
    <property type="project" value="InterPro"/>
</dbReference>
<keyword evidence="4 7" id="KW-0645">Protease</keyword>
<evidence type="ECO:0000256" key="1">
    <source>
        <dbReference type="ARBA" id="ARBA00000677"/>
    </source>
</evidence>
<keyword evidence="7" id="KW-1133">Transmembrane helix</keyword>
<evidence type="ECO:0000256" key="3">
    <source>
        <dbReference type="ARBA" id="ARBA00013208"/>
    </source>
</evidence>
<comment type="catalytic activity">
    <reaction evidence="1 7">
        <text>Cleavage of hydrophobic, N-terminal signal or leader sequences from secreted and periplasmic proteins.</text>
        <dbReference type="EC" id="3.4.21.89"/>
    </reaction>
</comment>
<comment type="similarity">
    <text evidence="2 8">Belongs to the peptidase S26 family.</text>
</comment>
<evidence type="ECO:0000256" key="7">
    <source>
        <dbReference type="RuleBase" id="RU003993"/>
    </source>
</evidence>
<dbReference type="PROSITE" id="PS00501">
    <property type="entry name" value="SPASE_I_1"/>
    <property type="match status" value="1"/>
</dbReference>
<evidence type="ECO:0000313" key="11">
    <source>
        <dbReference type="Proteomes" id="UP000176846"/>
    </source>
</evidence>
<evidence type="ECO:0000256" key="6">
    <source>
        <dbReference type="PIRSR" id="PIRSR600223-1"/>
    </source>
</evidence>
<proteinExistence type="inferred from homology"/>
<dbReference type="InterPro" id="IPR036286">
    <property type="entry name" value="LexA/Signal_pep-like_sf"/>
</dbReference>
<dbReference type="NCBIfam" id="TIGR02227">
    <property type="entry name" value="sigpep_I_bact"/>
    <property type="match status" value="1"/>
</dbReference>
<dbReference type="EMBL" id="MGEK01000025">
    <property type="protein sequence ID" value="OGL81739.1"/>
    <property type="molecule type" value="Genomic_DNA"/>
</dbReference>
<dbReference type="PRINTS" id="PR00727">
    <property type="entry name" value="LEADERPTASE"/>
</dbReference>
<gene>
    <name evidence="10" type="ORF">A2936_04955</name>
</gene>
<evidence type="ECO:0000256" key="4">
    <source>
        <dbReference type="ARBA" id="ARBA00022670"/>
    </source>
</evidence>
<evidence type="ECO:0000256" key="2">
    <source>
        <dbReference type="ARBA" id="ARBA00009370"/>
    </source>
</evidence>
<keyword evidence="7" id="KW-0812">Transmembrane</keyword>
<dbReference type="InterPro" id="IPR019757">
    <property type="entry name" value="Pept_S26A_signal_pept_1_Lys-AS"/>
</dbReference>
<feature type="active site" evidence="6">
    <location>
        <position position="52"/>
    </location>
</feature>
<dbReference type="CDD" id="cd06530">
    <property type="entry name" value="S26_SPase_I"/>
    <property type="match status" value="1"/>
</dbReference>
<keyword evidence="7" id="KW-0472">Membrane</keyword>
<dbReference type="PROSITE" id="PS00760">
    <property type="entry name" value="SPASE_I_2"/>
    <property type="match status" value="1"/>
</dbReference>
<dbReference type="GO" id="GO:0004252">
    <property type="term" value="F:serine-type endopeptidase activity"/>
    <property type="evidence" value="ECO:0007669"/>
    <property type="project" value="InterPro"/>
</dbReference>
<keyword evidence="5 7" id="KW-0378">Hydrolase</keyword>
<evidence type="ECO:0000259" key="9">
    <source>
        <dbReference type="Pfam" id="PF10502"/>
    </source>
</evidence>
<dbReference type="InterPro" id="IPR019533">
    <property type="entry name" value="Peptidase_S26"/>
</dbReference>
<dbReference type="Pfam" id="PF10502">
    <property type="entry name" value="Peptidase_S26"/>
    <property type="match status" value="1"/>
</dbReference>
<name>A0A1F7UU08_9BACT</name>
<reference evidence="10 11" key="1">
    <citation type="journal article" date="2016" name="Nat. Commun.">
        <title>Thousands of microbial genomes shed light on interconnected biogeochemical processes in an aquifer system.</title>
        <authorList>
            <person name="Anantharaman K."/>
            <person name="Brown C.T."/>
            <person name="Hug L.A."/>
            <person name="Sharon I."/>
            <person name="Castelle C.J."/>
            <person name="Probst A.J."/>
            <person name="Thomas B.C."/>
            <person name="Singh A."/>
            <person name="Wilkins M.J."/>
            <person name="Karaoz U."/>
            <person name="Brodie E.L."/>
            <person name="Williams K.H."/>
            <person name="Hubbard S.S."/>
            <person name="Banfield J.F."/>
        </authorList>
    </citation>
    <scope>NUCLEOTIDE SEQUENCE [LARGE SCALE GENOMIC DNA]</scope>
</reference>
<dbReference type="PANTHER" id="PTHR43390:SF1">
    <property type="entry name" value="CHLOROPLAST PROCESSING PEPTIDASE"/>
    <property type="match status" value="1"/>
</dbReference>
<sequence length="205" mass="23760">MPVNKSLRTWRHLLLDLGEFIVELVKVVLISLVIILPVRYYLVQPFYVKGASMEPTFLDHEYLLIDEISYRFEKPNRGEVVVFRYPRDPRQFFIKRIIGLPGETVHIKNGYISTTPAGSSEEQVINEPYLGSEIVTNGELSVTVPAGYYFLMGDNRNASLDSRNFGPVAERYIVGRVWLRAWPFDRWMTFGYSDGSMVSYYEKKD</sequence>
<organism evidence="10 11">
    <name type="scientific">Candidatus Uhrbacteria bacterium RIFCSPLOWO2_01_FULL_47_25</name>
    <dbReference type="NCBI Taxonomy" id="1802402"/>
    <lineage>
        <taxon>Bacteria</taxon>
        <taxon>Candidatus Uhriibacteriota</taxon>
    </lineage>
</organism>
<protein>
    <recommendedName>
        <fullName evidence="3 7">Signal peptidase I</fullName>
        <ecNumber evidence="3 7">3.4.21.89</ecNumber>
    </recommendedName>
</protein>
<dbReference type="AlphaFoldDB" id="A0A1F7UU08"/>
<comment type="subcellular location">
    <subcellularLocation>
        <location evidence="8">Membrane</location>
        <topology evidence="8">Single-pass type II membrane protein</topology>
    </subcellularLocation>
</comment>
<dbReference type="PANTHER" id="PTHR43390">
    <property type="entry name" value="SIGNAL PEPTIDASE I"/>
    <property type="match status" value="1"/>
</dbReference>
<dbReference type="GO" id="GO:0016020">
    <property type="term" value="C:membrane"/>
    <property type="evidence" value="ECO:0007669"/>
    <property type="project" value="UniProtKB-SubCell"/>
</dbReference>
<feature type="domain" description="Peptidase S26" evidence="9">
    <location>
        <begin position="22"/>
        <end position="182"/>
    </location>
</feature>
<comment type="caution">
    <text evidence="10">The sequence shown here is derived from an EMBL/GenBank/DDBJ whole genome shotgun (WGS) entry which is preliminary data.</text>
</comment>
<dbReference type="SUPFAM" id="SSF51306">
    <property type="entry name" value="LexA/Signal peptidase"/>
    <property type="match status" value="1"/>
</dbReference>
<dbReference type="GO" id="GO:0009003">
    <property type="term" value="F:signal peptidase activity"/>
    <property type="evidence" value="ECO:0007669"/>
    <property type="project" value="UniProtKB-EC"/>
</dbReference>
<dbReference type="Gene3D" id="2.10.109.10">
    <property type="entry name" value="Umud Fragment, subunit A"/>
    <property type="match status" value="1"/>
</dbReference>
<dbReference type="InterPro" id="IPR019756">
    <property type="entry name" value="Pept_S26A_signal_pept_1_Ser-AS"/>
</dbReference>
<evidence type="ECO:0000256" key="5">
    <source>
        <dbReference type="ARBA" id="ARBA00022801"/>
    </source>
</evidence>
<dbReference type="EC" id="3.4.21.89" evidence="3 7"/>